<name>A0A814JJU4_9BILA</name>
<reference evidence="11" key="1">
    <citation type="submission" date="2021-02" db="EMBL/GenBank/DDBJ databases">
        <authorList>
            <person name="Nowell W R."/>
        </authorList>
    </citation>
    <scope>NUCLEOTIDE SEQUENCE</scope>
</reference>
<accession>A0A814JJU4</accession>
<dbReference type="Proteomes" id="UP000663882">
    <property type="component" value="Unassembled WGS sequence"/>
</dbReference>
<dbReference type="PANTHER" id="PTHR24082:SF507">
    <property type="entry name" value="BILE ACID RECEPTOR-RELATED"/>
    <property type="match status" value="1"/>
</dbReference>
<dbReference type="CDD" id="cd06916">
    <property type="entry name" value="NR_DBD_like"/>
    <property type="match status" value="1"/>
</dbReference>
<keyword evidence="4" id="KW-0805">Transcription regulation</keyword>
<gene>
    <name evidence="12" type="ORF">JXQ802_LOCUS36544</name>
    <name evidence="13" type="ORF">OTI717_LOCUS22217</name>
    <name evidence="10" type="ORF">PYM288_LOCUS4225</name>
    <name evidence="11" type="ORF">RFH988_LOCUS16090</name>
</gene>
<evidence type="ECO:0000313" key="12">
    <source>
        <dbReference type="EMBL" id="CAF1432980.1"/>
    </source>
</evidence>
<evidence type="ECO:0000313" key="11">
    <source>
        <dbReference type="EMBL" id="CAF1038472.1"/>
    </source>
</evidence>
<keyword evidence="5" id="KW-0238">DNA-binding</keyword>
<dbReference type="EMBL" id="CAJNOO010000808">
    <property type="protein sequence ID" value="CAF1038472.1"/>
    <property type="molecule type" value="Genomic_DNA"/>
</dbReference>
<evidence type="ECO:0000256" key="1">
    <source>
        <dbReference type="ARBA" id="ARBA00022723"/>
    </source>
</evidence>
<keyword evidence="2" id="KW-0863">Zinc-finger</keyword>
<evidence type="ECO:0000313" key="14">
    <source>
        <dbReference type="Proteomes" id="UP000663870"/>
    </source>
</evidence>
<keyword evidence="8" id="KW-0539">Nucleus</keyword>
<evidence type="ECO:0000313" key="15">
    <source>
        <dbReference type="Proteomes" id="UP000663882"/>
    </source>
</evidence>
<dbReference type="EMBL" id="CAJOAX010003746">
    <property type="protein sequence ID" value="CAF3870840.1"/>
    <property type="molecule type" value="Genomic_DNA"/>
</dbReference>
<keyword evidence="6" id="KW-0804">Transcription</keyword>
<dbReference type="InterPro" id="IPR001628">
    <property type="entry name" value="Znf_hrmn_rcpt"/>
</dbReference>
<dbReference type="GO" id="GO:0004879">
    <property type="term" value="F:nuclear receptor activity"/>
    <property type="evidence" value="ECO:0007669"/>
    <property type="project" value="TreeGrafter"/>
</dbReference>
<evidence type="ECO:0000256" key="8">
    <source>
        <dbReference type="ARBA" id="ARBA00023242"/>
    </source>
</evidence>
<dbReference type="InterPro" id="IPR013088">
    <property type="entry name" value="Znf_NHR/GATA"/>
</dbReference>
<organism evidence="11 15">
    <name type="scientific">Rotaria sordida</name>
    <dbReference type="NCBI Taxonomy" id="392033"/>
    <lineage>
        <taxon>Eukaryota</taxon>
        <taxon>Metazoa</taxon>
        <taxon>Spiralia</taxon>
        <taxon>Gnathifera</taxon>
        <taxon>Rotifera</taxon>
        <taxon>Eurotatoria</taxon>
        <taxon>Bdelloidea</taxon>
        <taxon>Philodinida</taxon>
        <taxon>Philodinidae</taxon>
        <taxon>Rotaria</taxon>
    </lineage>
</organism>
<dbReference type="InterPro" id="IPR050234">
    <property type="entry name" value="Nuclear_hormone_rcpt_NR1"/>
</dbReference>
<dbReference type="EMBL" id="CAJNOL010001884">
    <property type="protein sequence ID" value="CAF1432980.1"/>
    <property type="molecule type" value="Genomic_DNA"/>
</dbReference>
<dbReference type="EMBL" id="CAJNOH010000037">
    <property type="protein sequence ID" value="CAF0792924.1"/>
    <property type="molecule type" value="Genomic_DNA"/>
</dbReference>
<dbReference type="AlphaFoldDB" id="A0A814JJU4"/>
<dbReference type="GO" id="GO:0008270">
    <property type="term" value="F:zinc ion binding"/>
    <property type="evidence" value="ECO:0007669"/>
    <property type="project" value="UniProtKB-KW"/>
</dbReference>
<evidence type="ECO:0000259" key="9">
    <source>
        <dbReference type="PROSITE" id="PS51030"/>
    </source>
</evidence>
<dbReference type="PRINTS" id="PR00047">
    <property type="entry name" value="STROIDFINGER"/>
</dbReference>
<evidence type="ECO:0000256" key="4">
    <source>
        <dbReference type="ARBA" id="ARBA00023015"/>
    </source>
</evidence>
<keyword evidence="3" id="KW-0862">Zinc</keyword>
<proteinExistence type="predicted"/>
<dbReference type="PROSITE" id="PS51030">
    <property type="entry name" value="NUCLEAR_REC_DBD_2"/>
    <property type="match status" value="1"/>
</dbReference>
<evidence type="ECO:0000256" key="2">
    <source>
        <dbReference type="ARBA" id="ARBA00022771"/>
    </source>
</evidence>
<protein>
    <recommendedName>
        <fullName evidence="9">Nuclear receptor domain-containing protein</fullName>
    </recommendedName>
</protein>
<evidence type="ECO:0000256" key="6">
    <source>
        <dbReference type="ARBA" id="ARBA00023163"/>
    </source>
</evidence>
<dbReference type="SUPFAM" id="SSF57716">
    <property type="entry name" value="Glucocorticoid receptor-like (DNA-binding domain)"/>
    <property type="match status" value="1"/>
</dbReference>
<dbReference type="SMART" id="SM00399">
    <property type="entry name" value="ZnF_C4"/>
    <property type="match status" value="1"/>
</dbReference>
<dbReference type="GO" id="GO:0045944">
    <property type="term" value="P:positive regulation of transcription by RNA polymerase II"/>
    <property type="evidence" value="ECO:0007669"/>
    <property type="project" value="TreeGrafter"/>
</dbReference>
<dbReference type="Proteomes" id="UP000663823">
    <property type="component" value="Unassembled WGS sequence"/>
</dbReference>
<dbReference type="GO" id="GO:0030154">
    <property type="term" value="P:cell differentiation"/>
    <property type="evidence" value="ECO:0007669"/>
    <property type="project" value="TreeGrafter"/>
</dbReference>
<keyword evidence="14" id="KW-1185">Reference proteome</keyword>
<dbReference type="GO" id="GO:0000978">
    <property type="term" value="F:RNA polymerase II cis-regulatory region sequence-specific DNA binding"/>
    <property type="evidence" value="ECO:0007669"/>
    <property type="project" value="TreeGrafter"/>
</dbReference>
<evidence type="ECO:0000256" key="5">
    <source>
        <dbReference type="ARBA" id="ARBA00023125"/>
    </source>
</evidence>
<dbReference type="PROSITE" id="PS00031">
    <property type="entry name" value="NUCLEAR_REC_DBD_1"/>
    <property type="match status" value="1"/>
</dbReference>
<sequence length="347" mass="40809">MSKSNKECIKHSSYRSLICRVCGDVARGNNFQVITCMSCKSFFRRNAFQPWGILRCHNHYNCIITQKTRIKCPPCRLKKCFAVGMNPNLIRSTHQHQSVLNNHRSSLIKTKKQKSLLTPKLVNFLENDTTNLIYKQWTIFSNVIHQYNQINPKFNDKSIFNKQSSLPPKLRFKSTNVLNMIDSFVEHNKPKIEYSFQLQQLFMNICQAKIKHNLSSVNNIHDFFTNHETNLYNDSVFFTSGNELYGSDYVNEIMSICKQLEPNLSFVELMIFVLNFSIVTFDEKKDICIMSNSTDFIQIQHIYITILWKYFINQYGFTETVRRFNSLIKSILIIFRINENLCHNKKA</sequence>
<evidence type="ECO:0000313" key="13">
    <source>
        <dbReference type="EMBL" id="CAF3870840.1"/>
    </source>
</evidence>
<dbReference type="OrthoDB" id="10035848at2759"/>
<evidence type="ECO:0000313" key="10">
    <source>
        <dbReference type="EMBL" id="CAF0792924.1"/>
    </source>
</evidence>
<keyword evidence="7" id="KW-0675">Receptor</keyword>
<dbReference type="Proteomes" id="UP000663870">
    <property type="component" value="Unassembled WGS sequence"/>
</dbReference>
<dbReference type="GO" id="GO:0000122">
    <property type="term" value="P:negative regulation of transcription by RNA polymerase II"/>
    <property type="evidence" value="ECO:0007669"/>
    <property type="project" value="TreeGrafter"/>
</dbReference>
<dbReference type="Gene3D" id="3.30.50.10">
    <property type="entry name" value="Erythroid Transcription Factor GATA-1, subunit A"/>
    <property type="match status" value="1"/>
</dbReference>
<evidence type="ECO:0000256" key="3">
    <source>
        <dbReference type="ARBA" id="ARBA00022833"/>
    </source>
</evidence>
<keyword evidence="1" id="KW-0479">Metal-binding</keyword>
<feature type="domain" description="Nuclear receptor" evidence="9">
    <location>
        <begin position="16"/>
        <end position="92"/>
    </location>
</feature>
<evidence type="ECO:0000256" key="7">
    <source>
        <dbReference type="ARBA" id="ARBA00023170"/>
    </source>
</evidence>
<comment type="caution">
    <text evidence="11">The sequence shown here is derived from an EMBL/GenBank/DDBJ whole genome shotgun (WGS) entry which is preliminary data.</text>
</comment>
<dbReference type="Proteomes" id="UP000663854">
    <property type="component" value="Unassembled WGS sequence"/>
</dbReference>
<dbReference type="Pfam" id="PF00105">
    <property type="entry name" value="zf-C4"/>
    <property type="match status" value="1"/>
</dbReference>
<dbReference type="PANTHER" id="PTHR24082">
    <property type="entry name" value="NUCLEAR HORMONE RECEPTOR"/>
    <property type="match status" value="1"/>
</dbReference>